<organism evidence="1 2">
    <name type="scientific">Lutispora thermophila DSM 19022</name>
    <dbReference type="NCBI Taxonomy" id="1122184"/>
    <lineage>
        <taxon>Bacteria</taxon>
        <taxon>Bacillati</taxon>
        <taxon>Bacillota</taxon>
        <taxon>Clostridia</taxon>
        <taxon>Lutisporales</taxon>
        <taxon>Lutisporaceae</taxon>
        <taxon>Lutispora</taxon>
    </lineage>
</organism>
<dbReference type="AlphaFoldDB" id="A0A1M6CKN1"/>
<sequence>MDVCPGYVIIEKGGKSLSKILSDLMMRINITGDIQKDMVELFNFYERQDIAEHSMKVDHEAKKCI</sequence>
<evidence type="ECO:0000313" key="2">
    <source>
        <dbReference type="Proteomes" id="UP000184442"/>
    </source>
</evidence>
<dbReference type="Proteomes" id="UP000184442">
    <property type="component" value="Unassembled WGS sequence"/>
</dbReference>
<reference evidence="1 2" key="1">
    <citation type="submission" date="2016-11" db="EMBL/GenBank/DDBJ databases">
        <authorList>
            <person name="Jaros S."/>
            <person name="Januszkiewicz K."/>
            <person name="Wedrychowicz H."/>
        </authorList>
    </citation>
    <scope>NUCLEOTIDE SEQUENCE [LARGE SCALE GENOMIC DNA]</scope>
    <source>
        <strain evidence="1 2">DSM 19022</strain>
    </source>
</reference>
<accession>A0A1M6CKN1</accession>
<keyword evidence="2" id="KW-1185">Reference proteome</keyword>
<evidence type="ECO:0000313" key="1">
    <source>
        <dbReference type="EMBL" id="SHI61324.1"/>
    </source>
</evidence>
<dbReference type="EMBL" id="FQZS01000005">
    <property type="protein sequence ID" value="SHI61324.1"/>
    <property type="molecule type" value="Genomic_DNA"/>
</dbReference>
<dbReference type="STRING" id="1122184.SAMN02745176_00817"/>
<protein>
    <submittedName>
        <fullName evidence="1">Uncharacterized protein</fullName>
    </submittedName>
</protein>
<proteinExistence type="predicted"/>
<name>A0A1M6CKN1_9FIRM</name>
<gene>
    <name evidence="1" type="ORF">SAMN02745176_00817</name>
</gene>